<reference evidence="10" key="1">
    <citation type="journal article" date="2019" name="Int. J. Syst. Evol. Microbiol.">
        <title>The Global Catalogue of Microorganisms (GCM) 10K type strain sequencing project: providing services to taxonomists for standard genome sequencing and annotation.</title>
        <authorList>
            <consortium name="The Broad Institute Genomics Platform"/>
            <consortium name="The Broad Institute Genome Sequencing Center for Infectious Disease"/>
            <person name="Wu L."/>
            <person name="Ma J."/>
        </authorList>
    </citation>
    <scope>NUCLEOTIDE SEQUENCE [LARGE SCALE GENOMIC DNA]</scope>
    <source>
        <strain evidence="10">JCM 32105</strain>
    </source>
</reference>
<protein>
    <submittedName>
        <fullName evidence="9">Signal peptide peptidase SppA</fullName>
    </submittedName>
</protein>
<evidence type="ECO:0000256" key="3">
    <source>
        <dbReference type="ARBA" id="ARBA00022670"/>
    </source>
</evidence>
<evidence type="ECO:0000259" key="8">
    <source>
        <dbReference type="Pfam" id="PF01343"/>
    </source>
</evidence>
<keyword evidence="10" id="KW-1185">Reference proteome</keyword>
<dbReference type="Gene3D" id="3.90.226.10">
    <property type="entry name" value="2-enoyl-CoA Hydratase, Chain A, domain 1"/>
    <property type="match status" value="4"/>
</dbReference>
<comment type="subcellular location">
    <subcellularLocation>
        <location evidence="1">Membrane</location>
    </subcellularLocation>
</comment>
<dbReference type="InterPro" id="IPR004634">
    <property type="entry name" value="Pept_S49_pIV"/>
</dbReference>
<dbReference type="PANTHER" id="PTHR33209:SF1">
    <property type="entry name" value="PEPTIDASE S49 DOMAIN-CONTAINING PROTEIN"/>
    <property type="match status" value="1"/>
</dbReference>
<evidence type="ECO:0000313" key="10">
    <source>
        <dbReference type="Proteomes" id="UP001500067"/>
    </source>
</evidence>
<name>A0ABP8NCT1_9BACT</name>
<dbReference type="NCBIfam" id="TIGR00705">
    <property type="entry name" value="SppA_67K"/>
    <property type="match status" value="1"/>
</dbReference>
<keyword evidence="5" id="KW-0720">Serine protease</keyword>
<dbReference type="Pfam" id="PF01343">
    <property type="entry name" value="Peptidase_S49"/>
    <property type="match status" value="2"/>
</dbReference>
<organism evidence="9 10">
    <name type="scientific">Nemorincola caseinilytica</name>
    <dbReference type="NCBI Taxonomy" id="2054315"/>
    <lineage>
        <taxon>Bacteria</taxon>
        <taxon>Pseudomonadati</taxon>
        <taxon>Bacteroidota</taxon>
        <taxon>Chitinophagia</taxon>
        <taxon>Chitinophagales</taxon>
        <taxon>Chitinophagaceae</taxon>
        <taxon>Nemorincola</taxon>
    </lineage>
</organism>
<dbReference type="CDD" id="cd07018">
    <property type="entry name" value="S49_SppA_67K_type"/>
    <property type="match status" value="1"/>
</dbReference>
<keyword evidence="7" id="KW-0812">Transmembrane</keyword>
<dbReference type="InterPro" id="IPR004635">
    <property type="entry name" value="Pept_S49_SppA"/>
</dbReference>
<dbReference type="NCBIfam" id="TIGR00706">
    <property type="entry name" value="SppA_dom"/>
    <property type="match status" value="1"/>
</dbReference>
<evidence type="ECO:0000313" key="9">
    <source>
        <dbReference type="EMBL" id="GAA4463661.1"/>
    </source>
</evidence>
<dbReference type="EMBL" id="BAABFA010000008">
    <property type="protein sequence ID" value="GAA4463661.1"/>
    <property type="molecule type" value="Genomic_DNA"/>
</dbReference>
<dbReference type="SUPFAM" id="SSF52096">
    <property type="entry name" value="ClpP/crotonase"/>
    <property type="match status" value="2"/>
</dbReference>
<evidence type="ECO:0000256" key="6">
    <source>
        <dbReference type="ARBA" id="ARBA00023136"/>
    </source>
</evidence>
<feature type="domain" description="Peptidase S49" evidence="8">
    <location>
        <begin position="123"/>
        <end position="272"/>
    </location>
</feature>
<keyword evidence="3" id="KW-0645">Protease</keyword>
<dbReference type="PIRSF" id="PIRSF001217">
    <property type="entry name" value="Protease_4_SppA"/>
    <property type="match status" value="1"/>
</dbReference>
<evidence type="ECO:0000256" key="1">
    <source>
        <dbReference type="ARBA" id="ARBA00004370"/>
    </source>
</evidence>
<dbReference type="InterPro" id="IPR047217">
    <property type="entry name" value="S49_SppA_67K_type_N"/>
</dbReference>
<feature type="transmembrane region" description="Helical" evidence="7">
    <location>
        <begin position="12"/>
        <end position="34"/>
    </location>
</feature>
<accession>A0ABP8NCT1</accession>
<keyword evidence="6 7" id="KW-0472">Membrane</keyword>
<keyword evidence="4" id="KW-0378">Hydrolase</keyword>
<evidence type="ECO:0000256" key="5">
    <source>
        <dbReference type="ARBA" id="ARBA00022825"/>
    </source>
</evidence>
<keyword evidence="7" id="KW-1133">Transmembrane helix</keyword>
<proteinExistence type="inferred from homology"/>
<gene>
    <name evidence="9" type="primary">sppA</name>
    <name evidence="9" type="ORF">GCM10023093_12650</name>
</gene>
<dbReference type="CDD" id="cd07023">
    <property type="entry name" value="S49_Sppa_N_C"/>
    <property type="match status" value="1"/>
</dbReference>
<dbReference type="PANTHER" id="PTHR33209">
    <property type="entry name" value="PROTEASE 4"/>
    <property type="match status" value="1"/>
</dbReference>
<sequence>MKEFFRSFFASLLAIVVSGVLFVVFIVFLVVGAIRSVTDNEKEPVKGDVLLIDLTKKIHEQGETDQFASFSDGPAYKAGLYDITYALQEAGTDNSIKGVYLRLGPSANGWAALQELRNALKDFKRSGKFVYGYGENITQGAYFVASVCDSVFLNPSGSIDLKGMSTSLAFFKGTLDKLELQPEIYYAGKFKSATEPFRADRMSEPNKLQIRTFQDGMWDQFLLAAAEHMRTGKDTIHQLAVAGAIQFPQDAEKYGMVDGLRYRDQVERLIRKETGKSEKDDIEFIPINDYSGQVRETGTHGTKPVIGILCAEGDIVDGEQNNTWEIASVTMCNEIRKLRLNDNVKAVVLRVNSPGGSALASEVILRELSLLKAKKPLIVSMGNYAASGGYYIATAADSIFALPNTITGSIGVFGMLFNIDKMMNNKLGVTFDGVKNAPYADFPTATRPLTAEEGQRMQRTIDTIYAQFKGHVAAGRKLSGEMVDSIAQGRVWTGTDALRLGLVDRLGGLDMALESAAALAKLGNYKVVTFPEPQDKLSSLMKRLGSNTETKTAIREALKEEAAPVYEWYSRLKSLQRMNGRAMMALPYTIDIGE</sequence>
<evidence type="ECO:0000256" key="4">
    <source>
        <dbReference type="ARBA" id="ARBA00022801"/>
    </source>
</evidence>
<dbReference type="InterPro" id="IPR047272">
    <property type="entry name" value="S49_SppA_C"/>
</dbReference>
<evidence type="ECO:0000256" key="2">
    <source>
        <dbReference type="ARBA" id="ARBA00008683"/>
    </source>
</evidence>
<comment type="similarity">
    <text evidence="2">Belongs to the peptidase S49 family.</text>
</comment>
<evidence type="ECO:0000256" key="7">
    <source>
        <dbReference type="SAM" id="Phobius"/>
    </source>
</evidence>
<dbReference type="RefSeq" id="WP_345080232.1">
    <property type="nucleotide sequence ID" value="NZ_BAABFA010000008.1"/>
</dbReference>
<dbReference type="InterPro" id="IPR002142">
    <property type="entry name" value="Peptidase_S49"/>
</dbReference>
<feature type="domain" description="Peptidase S49" evidence="8">
    <location>
        <begin position="371"/>
        <end position="522"/>
    </location>
</feature>
<dbReference type="InterPro" id="IPR029045">
    <property type="entry name" value="ClpP/crotonase-like_dom_sf"/>
</dbReference>
<dbReference type="Proteomes" id="UP001500067">
    <property type="component" value="Unassembled WGS sequence"/>
</dbReference>
<comment type="caution">
    <text evidence="9">The sequence shown here is derived from an EMBL/GenBank/DDBJ whole genome shotgun (WGS) entry which is preliminary data.</text>
</comment>